<reference evidence="1 2" key="1">
    <citation type="journal article" date="2017" name="Mol. Plant">
        <title>The Genome of Medicinal Plant Macleaya cordata Provides New Insights into Benzylisoquinoline Alkaloids Metabolism.</title>
        <authorList>
            <person name="Liu X."/>
            <person name="Liu Y."/>
            <person name="Huang P."/>
            <person name="Ma Y."/>
            <person name="Qing Z."/>
            <person name="Tang Q."/>
            <person name="Cao H."/>
            <person name="Cheng P."/>
            <person name="Zheng Y."/>
            <person name="Yuan Z."/>
            <person name="Zhou Y."/>
            <person name="Liu J."/>
            <person name="Tang Z."/>
            <person name="Zhuo Y."/>
            <person name="Zhang Y."/>
            <person name="Yu L."/>
            <person name="Huang J."/>
            <person name="Yang P."/>
            <person name="Peng Q."/>
            <person name="Zhang J."/>
            <person name="Jiang W."/>
            <person name="Zhang Z."/>
            <person name="Lin K."/>
            <person name="Ro D.K."/>
            <person name="Chen X."/>
            <person name="Xiong X."/>
            <person name="Shang Y."/>
            <person name="Huang S."/>
            <person name="Zeng J."/>
        </authorList>
    </citation>
    <scope>NUCLEOTIDE SEQUENCE [LARGE SCALE GENOMIC DNA]</scope>
    <source>
        <strain evidence="2">cv. BLH2017</strain>
        <tissue evidence="1">Root</tissue>
    </source>
</reference>
<dbReference type="Gene3D" id="3.40.30.10">
    <property type="entry name" value="Glutaredoxin"/>
    <property type="match status" value="1"/>
</dbReference>
<dbReference type="PANTHER" id="PTHR33875:SF2">
    <property type="entry name" value="ACR183CP"/>
    <property type="match status" value="1"/>
</dbReference>
<dbReference type="STRING" id="56857.A0A200PPA1"/>
<dbReference type="OrthoDB" id="37297at2759"/>
<dbReference type="PANTHER" id="PTHR33875">
    <property type="entry name" value="OS09G0542200 PROTEIN"/>
    <property type="match status" value="1"/>
</dbReference>
<dbReference type="OMA" id="ERVEMFT"/>
<dbReference type="InParanoid" id="A0A200PPA1"/>
<protein>
    <recommendedName>
        <fullName evidence="3">Thioredoxin-like fold</fullName>
    </recommendedName>
</protein>
<organism evidence="1 2">
    <name type="scientific">Macleaya cordata</name>
    <name type="common">Five-seeded plume-poppy</name>
    <name type="synonym">Bocconia cordata</name>
    <dbReference type="NCBI Taxonomy" id="56857"/>
    <lineage>
        <taxon>Eukaryota</taxon>
        <taxon>Viridiplantae</taxon>
        <taxon>Streptophyta</taxon>
        <taxon>Embryophyta</taxon>
        <taxon>Tracheophyta</taxon>
        <taxon>Spermatophyta</taxon>
        <taxon>Magnoliopsida</taxon>
        <taxon>Ranunculales</taxon>
        <taxon>Papaveraceae</taxon>
        <taxon>Papaveroideae</taxon>
        <taxon>Macleaya</taxon>
    </lineage>
</organism>
<proteinExistence type="predicted"/>
<gene>
    <name evidence="1" type="ORF">BVC80_8593g7</name>
</gene>
<accession>A0A200PPA1</accession>
<sequence>MEKFYNQQTRELSRASIVDHVVKLVAEAIGNSSISAVESGFNDRQTDLMTRISFKYGCSRGVFGTPFFFVNGFSLPDTGSAIDYNGWRSILDPLVGVQGHRKEEALHFFL</sequence>
<dbReference type="Proteomes" id="UP000195402">
    <property type="component" value="Unassembled WGS sequence"/>
</dbReference>
<dbReference type="InterPro" id="IPR036249">
    <property type="entry name" value="Thioredoxin-like_sf"/>
</dbReference>
<comment type="caution">
    <text evidence="1">The sequence shown here is derived from an EMBL/GenBank/DDBJ whole genome shotgun (WGS) entry which is preliminary data.</text>
</comment>
<evidence type="ECO:0008006" key="3">
    <source>
        <dbReference type="Google" id="ProtNLM"/>
    </source>
</evidence>
<dbReference type="AlphaFoldDB" id="A0A200PPA1"/>
<name>A0A200PPA1_MACCD</name>
<evidence type="ECO:0000313" key="1">
    <source>
        <dbReference type="EMBL" id="OVA00019.1"/>
    </source>
</evidence>
<evidence type="ECO:0000313" key="2">
    <source>
        <dbReference type="Proteomes" id="UP000195402"/>
    </source>
</evidence>
<dbReference type="EMBL" id="MVGT01004384">
    <property type="protein sequence ID" value="OVA00019.1"/>
    <property type="molecule type" value="Genomic_DNA"/>
</dbReference>
<keyword evidence="2" id="KW-1185">Reference proteome</keyword>
<dbReference type="CDD" id="cd02972">
    <property type="entry name" value="DsbA_family"/>
    <property type="match status" value="1"/>
</dbReference>
<dbReference type="SUPFAM" id="SSF52833">
    <property type="entry name" value="Thioredoxin-like"/>
    <property type="match status" value="1"/>
</dbReference>